<keyword evidence="2" id="KW-1185">Reference proteome</keyword>
<dbReference type="EMBL" id="JAKROA010000001">
    <property type="protein sequence ID" value="KAL5113039.1"/>
    <property type="molecule type" value="Genomic_DNA"/>
</dbReference>
<protein>
    <submittedName>
        <fullName evidence="1">Uncharacterized protein</fullName>
    </submittedName>
</protein>
<reference evidence="1 2" key="1">
    <citation type="journal article" date="2022" name="Front. Cell. Infect. Microbiol.">
        <title>The Genomes of Two Strains of Taenia crassiceps the Animal Model for the Study of Human Cysticercosis.</title>
        <authorList>
            <person name="Bobes R.J."/>
            <person name="Estrada K."/>
            <person name="Rios-Valencia D.G."/>
            <person name="Calderon-Gallegos A."/>
            <person name="de la Torre P."/>
            <person name="Carrero J.C."/>
            <person name="Sanchez-Flores A."/>
            <person name="Laclette J.P."/>
        </authorList>
    </citation>
    <scope>NUCLEOTIDE SEQUENCE [LARGE SCALE GENOMIC DNA]</scope>
    <source>
        <strain evidence="1">WFUcys</strain>
    </source>
</reference>
<evidence type="ECO:0000313" key="1">
    <source>
        <dbReference type="EMBL" id="KAL5113039.1"/>
    </source>
</evidence>
<proteinExistence type="predicted"/>
<sequence length="93" mass="10339">MRLGFPLEAQFHSEMSVADTHCRGAICLLSECDKPSRRDCVKRIMLESYVVALHNLVVSKGVFPLHCFTVNTSSFYDILQLPAITASFTAGFV</sequence>
<organism evidence="1 2">
    <name type="scientific">Taenia crassiceps</name>
    <dbReference type="NCBI Taxonomy" id="6207"/>
    <lineage>
        <taxon>Eukaryota</taxon>
        <taxon>Metazoa</taxon>
        <taxon>Spiralia</taxon>
        <taxon>Lophotrochozoa</taxon>
        <taxon>Platyhelminthes</taxon>
        <taxon>Cestoda</taxon>
        <taxon>Eucestoda</taxon>
        <taxon>Cyclophyllidea</taxon>
        <taxon>Taeniidae</taxon>
        <taxon>Taenia</taxon>
    </lineage>
</organism>
<gene>
    <name evidence="1" type="ORF">TcWFU_010024</name>
</gene>
<name>A0ABR4QTL3_9CEST</name>
<dbReference type="Proteomes" id="UP001651158">
    <property type="component" value="Unassembled WGS sequence"/>
</dbReference>
<accession>A0ABR4QTL3</accession>
<comment type="caution">
    <text evidence="1">The sequence shown here is derived from an EMBL/GenBank/DDBJ whole genome shotgun (WGS) entry which is preliminary data.</text>
</comment>
<evidence type="ECO:0000313" key="2">
    <source>
        <dbReference type="Proteomes" id="UP001651158"/>
    </source>
</evidence>